<evidence type="ECO:0000256" key="4">
    <source>
        <dbReference type="ARBA" id="ARBA00012744"/>
    </source>
</evidence>
<evidence type="ECO:0000256" key="6">
    <source>
        <dbReference type="ARBA" id="ARBA00022729"/>
    </source>
</evidence>
<evidence type="ECO:0000256" key="1">
    <source>
        <dbReference type="ARBA" id="ARBA00000448"/>
    </source>
</evidence>
<evidence type="ECO:0000256" key="9">
    <source>
        <dbReference type="ARBA" id="ARBA00023295"/>
    </source>
</evidence>
<keyword evidence="8" id="KW-0119">Carbohydrate metabolism</keyword>
<dbReference type="Gene3D" id="3.40.50.1700">
    <property type="entry name" value="Glycoside hydrolase family 3 C-terminal domain"/>
    <property type="match status" value="1"/>
</dbReference>
<organism evidence="13 14">
    <name type="scientific">Penicillium alfredii</name>
    <dbReference type="NCBI Taxonomy" id="1506179"/>
    <lineage>
        <taxon>Eukaryota</taxon>
        <taxon>Fungi</taxon>
        <taxon>Dikarya</taxon>
        <taxon>Ascomycota</taxon>
        <taxon>Pezizomycotina</taxon>
        <taxon>Eurotiomycetes</taxon>
        <taxon>Eurotiomycetidae</taxon>
        <taxon>Eurotiales</taxon>
        <taxon>Aspergillaceae</taxon>
        <taxon>Penicillium</taxon>
    </lineage>
</organism>
<evidence type="ECO:0000256" key="10">
    <source>
        <dbReference type="ARBA" id="ARBA00023326"/>
    </source>
</evidence>
<dbReference type="PANTHER" id="PTHR42715">
    <property type="entry name" value="BETA-GLUCOSIDASE"/>
    <property type="match status" value="1"/>
</dbReference>
<dbReference type="GO" id="GO:0009251">
    <property type="term" value="P:glucan catabolic process"/>
    <property type="evidence" value="ECO:0007669"/>
    <property type="project" value="TreeGrafter"/>
</dbReference>
<dbReference type="PANTHER" id="PTHR42715:SF12">
    <property type="entry name" value="BETA-GLUCOSIDASE G-RELATED"/>
    <property type="match status" value="1"/>
</dbReference>
<dbReference type="GO" id="GO:0005576">
    <property type="term" value="C:extracellular region"/>
    <property type="evidence" value="ECO:0007669"/>
    <property type="project" value="UniProtKB-SubCell"/>
</dbReference>
<keyword evidence="6" id="KW-0732">Signal</keyword>
<dbReference type="GeneID" id="81395310"/>
<gene>
    <name evidence="13" type="ORF">NUU61_005560</name>
</gene>
<evidence type="ECO:0000256" key="11">
    <source>
        <dbReference type="ARBA" id="ARBA00024983"/>
    </source>
</evidence>
<keyword evidence="10" id="KW-0624">Polysaccharide degradation</keyword>
<dbReference type="InterPro" id="IPR050288">
    <property type="entry name" value="Cellulose_deg_GH3"/>
</dbReference>
<dbReference type="InterPro" id="IPR036881">
    <property type="entry name" value="Glyco_hydro_3_C_sf"/>
</dbReference>
<comment type="similarity">
    <text evidence="3">Belongs to the glycosyl hydrolase 3 family.</text>
</comment>
<evidence type="ECO:0000313" key="14">
    <source>
        <dbReference type="Proteomes" id="UP001141434"/>
    </source>
</evidence>
<dbReference type="Proteomes" id="UP001141434">
    <property type="component" value="Unassembled WGS sequence"/>
</dbReference>
<dbReference type="OrthoDB" id="416222at2759"/>
<keyword evidence="14" id="KW-1185">Reference proteome</keyword>
<dbReference type="GO" id="GO:0008422">
    <property type="term" value="F:beta-glucosidase activity"/>
    <property type="evidence" value="ECO:0007669"/>
    <property type="project" value="UniProtKB-EC"/>
</dbReference>
<dbReference type="SUPFAM" id="SSF52279">
    <property type="entry name" value="Beta-D-glucan exohydrolase, C-terminal domain"/>
    <property type="match status" value="1"/>
</dbReference>
<evidence type="ECO:0000256" key="3">
    <source>
        <dbReference type="ARBA" id="ARBA00005336"/>
    </source>
</evidence>
<dbReference type="RefSeq" id="XP_056511755.1">
    <property type="nucleotide sequence ID" value="XM_056656142.1"/>
</dbReference>
<comment type="function">
    <text evidence="11">Beta-glucosidases are one of a number of cellulolytic enzymes involved in the degradation of cellulosic biomass. Catalyzes the last step releasing glucose from the inhibitory cellobiose.</text>
</comment>
<evidence type="ECO:0000256" key="7">
    <source>
        <dbReference type="ARBA" id="ARBA00022801"/>
    </source>
</evidence>
<reference evidence="13" key="1">
    <citation type="submission" date="2022-11" db="EMBL/GenBank/DDBJ databases">
        <authorList>
            <person name="Petersen C."/>
        </authorList>
    </citation>
    <scope>NUCLEOTIDE SEQUENCE</scope>
    <source>
        <strain evidence="13">IBT 34128</strain>
    </source>
</reference>
<accession>A0A9W9F9T1</accession>
<proteinExistence type="inferred from homology"/>
<name>A0A9W9F9T1_9EURO</name>
<comment type="caution">
    <text evidence="13">The sequence shown here is derived from an EMBL/GenBank/DDBJ whole genome shotgun (WGS) entry which is preliminary data.</text>
</comment>
<dbReference type="AlphaFoldDB" id="A0A9W9F9T1"/>
<comment type="catalytic activity">
    <reaction evidence="1">
        <text>Hydrolysis of terminal, non-reducing beta-D-glucosyl residues with release of beta-D-glucose.</text>
        <dbReference type="EC" id="3.2.1.21"/>
    </reaction>
</comment>
<evidence type="ECO:0000256" key="5">
    <source>
        <dbReference type="ARBA" id="ARBA00022525"/>
    </source>
</evidence>
<keyword evidence="5" id="KW-0964">Secreted</keyword>
<reference evidence="13" key="2">
    <citation type="journal article" date="2023" name="IMA Fungus">
        <title>Comparative genomic study of the Penicillium genus elucidates a diverse pangenome and 15 lateral gene transfer events.</title>
        <authorList>
            <person name="Petersen C."/>
            <person name="Sorensen T."/>
            <person name="Nielsen M.R."/>
            <person name="Sondergaard T.E."/>
            <person name="Sorensen J.L."/>
            <person name="Fitzpatrick D.A."/>
            <person name="Frisvad J.C."/>
            <person name="Nielsen K.L."/>
        </authorList>
    </citation>
    <scope>NUCLEOTIDE SEQUENCE</scope>
    <source>
        <strain evidence="13">IBT 34128</strain>
    </source>
</reference>
<dbReference type="EMBL" id="JAPMSZ010000007">
    <property type="protein sequence ID" value="KAJ5096204.1"/>
    <property type="molecule type" value="Genomic_DNA"/>
</dbReference>
<dbReference type="EC" id="3.2.1.21" evidence="4"/>
<dbReference type="InterPro" id="IPR002772">
    <property type="entry name" value="Glyco_hydro_3_C"/>
</dbReference>
<evidence type="ECO:0000259" key="12">
    <source>
        <dbReference type="Pfam" id="PF01915"/>
    </source>
</evidence>
<evidence type="ECO:0000313" key="13">
    <source>
        <dbReference type="EMBL" id="KAJ5096204.1"/>
    </source>
</evidence>
<keyword evidence="7 13" id="KW-0378">Hydrolase</keyword>
<feature type="domain" description="Glycoside hydrolase family 3 C-terminal" evidence="12">
    <location>
        <begin position="61"/>
        <end position="214"/>
    </location>
</feature>
<sequence length="230" mass="24597">MCQGQIAPIPRLNFTGRRTSIWVRIEITWTSILSTNPRKTILNAQRQRHRYLARVIAAAGTVLLKNSPGKKGLPLRKPTTIALCGQAAGPNSYGPNQYLIPDAVLPSEFHIPQEASIMGLGQGTPAEGMGSGSTFYPRLQDLLSAAIQQRANQDLPLVDWSLGHNITFAATVAQRATVYLPVVASVAGEGIDRSLTLINNGDKLITTVADNCDNSDCSVGGARQHGGMQA</sequence>
<evidence type="ECO:0000256" key="8">
    <source>
        <dbReference type="ARBA" id="ARBA00023277"/>
    </source>
</evidence>
<evidence type="ECO:0000256" key="2">
    <source>
        <dbReference type="ARBA" id="ARBA00004613"/>
    </source>
</evidence>
<protein>
    <recommendedName>
        <fullName evidence="4">beta-glucosidase</fullName>
        <ecNumber evidence="4">3.2.1.21</ecNumber>
    </recommendedName>
</protein>
<keyword evidence="9" id="KW-0326">Glycosidase</keyword>
<dbReference type="Pfam" id="PF01915">
    <property type="entry name" value="Glyco_hydro_3_C"/>
    <property type="match status" value="1"/>
</dbReference>
<comment type="subcellular location">
    <subcellularLocation>
        <location evidence="2">Secreted</location>
    </subcellularLocation>
</comment>